<dbReference type="OrthoDB" id="8048523at2759"/>
<gene>
    <name evidence="1" type="ORF">LshimejAT787_0502560</name>
</gene>
<organism evidence="1 2">
    <name type="scientific">Lyophyllum shimeji</name>
    <name type="common">Hon-shimeji</name>
    <name type="synonym">Tricholoma shimeji</name>
    <dbReference type="NCBI Taxonomy" id="47721"/>
    <lineage>
        <taxon>Eukaryota</taxon>
        <taxon>Fungi</taxon>
        <taxon>Dikarya</taxon>
        <taxon>Basidiomycota</taxon>
        <taxon>Agaricomycotina</taxon>
        <taxon>Agaricomycetes</taxon>
        <taxon>Agaricomycetidae</taxon>
        <taxon>Agaricales</taxon>
        <taxon>Tricholomatineae</taxon>
        <taxon>Lyophyllaceae</taxon>
        <taxon>Lyophyllum</taxon>
    </lineage>
</organism>
<dbReference type="Gene3D" id="3.80.10.10">
    <property type="entry name" value="Ribonuclease Inhibitor"/>
    <property type="match status" value="1"/>
</dbReference>
<dbReference type="EMBL" id="BRPK01000005">
    <property type="protein sequence ID" value="GLB38391.1"/>
    <property type="molecule type" value="Genomic_DNA"/>
</dbReference>
<evidence type="ECO:0000313" key="1">
    <source>
        <dbReference type="EMBL" id="GLB38391.1"/>
    </source>
</evidence>
<dbReference type="PANTHER" id="PTHR38926:SF5">
    <property type="entry name" value="F-BOX AND LEUCINE-RICH REPEAT PROTEIN 6"/>
    <property type="match status" value="1"/>
</dbReference>
<dbReference type="PANTHER" id="PTHR38926">
    <property type="entry name" value="F-BOX DOMAIN CONTAINING PROTEIN, EXPRESSED"/>
    <property type="match status" value="1"/>
</dbReference>
<keyword evidence="2" id="KW-1185">Reference proteome</keyword>
<dbReference type="InterPro" id="IPR032675">
    <property type="entry name" value="LRR_dom_sf"/>
</dbReference>
<proteinExistence type="predicted"/>
<protein>
    <submittedName>
        <fullName evidence="1">F-box-like</fullName>
    </submittedName>
</protein>
<sequence>MRIAQPLISLGNVPFSVAIPSCLSCAGSGVNLKVSRSTHILYQASAVPKGPPLHSIRVPASIFTPKRRRASVRVPHSSPSGLKNCTPGGDELWISRSAPAISIPLLREAICSLDSRMATLMSQRHELESHLEQAVRLQSPVSRLPAELLSSVFVMGVLGIGDENPVMVSTLMLVCRYWSEVALNTPILWSKVSVGPHDSLDKARRKLDRSKSCPLDITVDFGPRMEYTSSITEHVIRAMDLIRPALWRTKTFHLSIPNRPQAHVALLRCQEDAPLLETLSIHIFHAMQDDAYSSPPLPLFNGRTPRLRSCSLTSFNFGWDRRLVSGLRVLKLGGYFNSLTPSASTLLGILRQCPDLEELALRNMSSVDSDSDTCLLRPHELDPAPPSRPIELCRLKKLSFYYSGVGLTRQLMSQLALPSLDSLEMCYLENITPVLHLLCTQALTRLPLRRLRIETCLFNEMKFLHLLRRLHCLEVLELVDMEDASSNLLKCLSSSQPWICPQLEALTLDGCTTFHWDSLRTLVESRLPVNPGAYTSSFAVSPLPSRSISTAGLPRHKLPAEHQNPSSPASQAPRRLCAIDVTRCSQISKEMVQWLRMYVADVKCEPAKGVWGEAILP</sequence>
<dbReference type="AlphaFoldDB" id="A0A9P3PMH6"/>
<evidence type="ECO:0000313" key="2">
    <source>
        <dbReference type="Proteomes" id="UP001063166"/>
    </source>
</evidence>
<name>A0A9P3PMH6_LYOSH</name>
<dbReference type="SUPFAM" id="SSF52047">
    <property type="entry name" value="RNI-like"/>
    <property type="match status" value="1"/>
</dbReference>
<reference evidence="1" key="1">
    <citation type="submission" date="2022-07" db="EMBL/GenBank/DDBJ databases">
        <title>The genome of Lyophyllum shimeji provides insight into the initial evolution of ectomycorrhizal fungal genome.</title>
        <authorList>
            <person name="Kobayashi Y."/>
            <person name="Shibata T."/>
            <person name="Hirakawa H."/>
            <person name="Shigenobu S."/>
            <person name="Nishiyama T."/>
            <person name="Yamada A."/>
            <person name="Hasebe M."/>
            <person name="Kawaguchi M."/>
        </authorList>
    </citation>
    <scope>NUCLEOTIDE SEQUENCE</scope>
    <source>
        <strain evidence="1">AT787</strain>
    </source>
</reference>
<dbReference type="Proteomes" id="UP001063166">
    <property type="component" value="Unassembled WGS sequence"/>
</dbReference>
<comment type="caution">
    <text evidence="1">The sequence shown here is derived from an EMBL/GenBank/DDBJ whole genome shotgun (WGS) entry which is preliminary data.</text>
</comment>
<accession>A0A9P3PMH6</accession>